<dbReference type="RefSeq" id="XP_033444918.1">
    <property type="nucleotide sequence ID" value="XM_033593783.1"/>
</dbReference>
<feature type="domain" description="LYC1 C-terminal" evidence="1">
    <location>
        <begin position="5"/>
        <end position="74"/>
    </location>
</feature>
<evidence type="ECO:0000313" key="3">
    <source>
        <dbReference type="Proteomes" id="UP000800082"/>
    </source>
</evidence>
<dbReference type="AlphaFoldDB" id="A0A6A5RDL5"/>
<accession>A0A6A5RDL5</accession>
<sequence length="90" mass="10590">MDDQWHDEPPEKRGTAFGDEAWLYWQHDFRGRYLSIQHAHNAIQEGGKRRGIMTALFMAAFREANEWNFTSVEIEGRRAYAQGIQLFRSS</sequence>
<keyword evidence="3" id="KW-1185">Reference proteome</keyword>
<dbReference type="Pfam" id="PF22998">
    <property type="entry name" value="GNAT_LYC1-like"/>
    <property type="match status" value="1"/>
</dbReference>
<organism evidence="2 3">
    <name type="scientific">Didymella exigua CBS 183.55</name>
    <dbReference type="NCBI Taxonomy" id="1150837"/>
    <lineage>
        <taxon>Eukaryota</taxon>
        <taxon>Fungi</taxon>
        <taxon>Dikarya</taxon>
        <taxon>Ascomycota</taxon>
        <taxon>Pezizomycotina</taxon>
        <taxon>Dothideomycetes</taxon>
        <taxon>Pleosporomycetidae</taxon>
        <taxon>Pleosporales</taxon>
        <taxon>Pleosporineae</taxon>
        <taxon>Didymellaceae</taxon>
        <taxon>Didymella</taxon>
    </lineage>
</organism>
<dbReference type="GeneID" id="54351451"/>
<evidence type="ECO:0000313" key="2">
    <source>
        <dbReference type="EMBL" id="KAF1924666.1"/>
    </source>
</evidence>
<dbReference type="Proteomes" id="UP000800082">
    <property type="component" value="Unassembled WGS sequence"/>
</dbReference>
<protein>
    <recommendedName>
        <fullName evidence="1">LYC1 C-terminal domain-containing protein</fullName>
    </recommendedName>
</protein>
<evidence type="ECO:0000259" key="1">
    <source>
        <dbReference type="Pfam" id="PF22998"/>
    </source>
</evidence>
<proteinExistence type="predicted"/>
<dbReference type="InterPro" id="IPR055100">
    <property type="entry name" value="GNAT_LYC1-like"/>
</dbReference>
<gene>
    <name evidence="2" type="ORF">M421DRAFT_424552</name>
</gene>
<dbReference type="EMBL" id="ML978991">
    <property type="protein sequence ID" value="KAF1924666.1"/>
    <property type="molecule type" value="Genomic_DNA"/>
</dbReference>
<reference evidence="2" key="1">
    <citation type="journal article" date="2020" name="Stud. Mycol.">
        <title>101 Dothideomycetes genomes: a test case for predicting lifestyles and emergence of pathogens.</title>
        <authorList>
            <person name="Haridas S."/>
            <person name="Albert R."/>
            <person name="Binder M."/>
            <person name="Bloem J."/>
            <person name="Labutti K."/>
            <person name="Salamov A."/>
            <person name="Andreopoulos B."/>
            <person name="Baker S."/>
            <person name="Barry K."/>
            <person name="Bills G."/>
            <person name="Bluhm B."/>
            <person name="Cannon C."/>
            <person name="Castanera R."/>
            <person name="Culley D."/>
            <person name="Daum C."/>
            <person name="Ezra D."/>
            <person name="Gonzalez J."/>
            <person name="Henrissat B."/>
            <person name="Kuo A."/>
            <person name="Liang C."/>
            <person name="Lipzen A."/>
            <person name="Lutzoni F."/>
            <person name="Magnuson J."/>
            <person name="Mondo S."/>
            <person name="Nolan M."/>
            <person name="Ohm R."/>
            <person name="Pangilinan J."/>
            <person name="Park H.-J."/>
            <person name="Ramirez L."/>
            <person name="Alfaro M."/>
            <person name="Sun H."/>
            <person name="Tritt A."/>
            <person name="Yoshinaga Y."/>
            <person name="Zwiers L.-H."/>
            <person name="Turgeon B."/>
            <person name="Goodwin S."/>
            <person name="Spatafora J."/>
            <person name="Crous P."/>
            <person name="Grigoriev I."/>
        </authorList>
    </citation>
    <scope>NUCLEOTIDE SEQUENCE</scope>
    <source>
        <strain evidence="2">CBS 183.55</strain>
    </source>
</reference>
<name>A0A6A5RDL5_9PLEO</name>